<evidence type="ECO:0000256" key="5">
    <source>
        <dbReference type="ARBA" id="ARBA00023136"/>
    </source>
</evidence>
<dbReference type="InterPro" id="IPR001828">
    <property type="entry name" value="ANF_lig-bd_rcpt"/>
</dbReference>
<dbReference type="GO" id="GO:0038039">
    <property type="term" value="C:G protein-coupled receptor heterodimeric complex"/>
    <property type="evidence" value="ECO:0007669"/>
    <property type="project" value="TreeGrafter"/>
</dbReference>
<dbReference type="InterPro" id="IPR002455">
    <property type="entry name" value="GPCR3_GABA-B"/>
</dbReference>
<feature type="domain" description="Receptor ligand binding region" evidence="10">
    <location>
        <begin position="4"/>
        <end position="358"/>
    </location>
</feature>
<evidence type="ECO:0000259" key="10">
    <source>
        <dbReference type="Pfam" id="PF01094"/>
    </source>
</evidence>
<organism evidence="13 14">
    <name type="scientific">Symbiodinium pilosum</name>
    <name type="common">Dinoflagellate</name>
    <dbReference type="NCBI Taxonomy" id="2952"/>
    <lineage>
        <taxon>Eukaryota</taxon>
        <taxon>Sar</taxon>
        <taxon>Alveolata</taxon>
        <taxon>Dinophyceae</taxon>
        <taxon>Suessiales</taxon>
        <taxon>Symbiodiniaceae</taxon>
        <taxon>Symbiodinium</taxon>
    </lineage>
</organism>
<evidence type="ECO:0000256" key="6">
    <source>
        <dbReference type="ARBA" id="ARBA00023170"/>
    </source>
</evidence>
<dbReference type="InterPro" id="IPR028082">
    <property type="entry name" value="Peripla_BP_I"/>
</dbReference>
<evidence type="ECO:0000256" key="7">
    <source>
        <dbReference type="ARBA" id="ARBA00023180"/>
    </source>
</evidence>
<evidence type="ECO:0000256" key="2">
    <source>
        <dbReference type="ARBA" id="ARBA00022692"/>
    </source>
</evidence>
<evidence type="ECO:0000313" key="14">
    <source>
        <dbReference type="Proteomes" id="UP000649617"/>
    </source>
</evidence>
<keyword evidence="2 9" id="KW-0812">Transmembrane</keyword>
<feature type="domain" description="Tyrosine-protein kinase ephrin type A/B receptor-like" evidence="11">
    <location>
        <begin position="505"/>
        <end position="553"/>
    </location>
</feature>
<dbReference type="SUPFAM" id="SSF53822">
    <property type="entry name" value="Periplasmic binding protein-like I"/>
    <property type="match status" value="1"/>
</dbReference>
<dbReference type="SMART" id="SM01411">
    <property type="entry name" value="Ephrin_rec_like"/>
    <property type="match status" value="2"/>
</dbReference>
<evidence type="ECO:0000256" key="1">
    <source>
        <dbReference type="ARBA" id="ARBA00004141"/>
    </source>
</evidence>
<dbReference type="Gene3D" id="3.40.50.2300">
    <property type="match status" value="2"/>
</dbReference>
<name>A0A812Q8W5_SYMPI</name>
<dbReference type="PANTHER" id="PTHR10519">
    <property type="entry name" value="GABA-B RECEPTOR"/>
    <property type="match status" value="1"/>
</dbReference>
<dbReference type="OrthoDB" id="411630at2759"/>
<keyword evidence="4" id="KW-0297">G-protein coupled receptor</keyword>
<reference evidence="13" key="1">
    <citation type="submission" date="2021-02" db="EMBL/GenBank/DDBJ databases">
        <authorList>
            <person name="Dougan E. K."/>
            <person name="Rhodes N."/>
            <person name="Thang M."/>
            <person name="Chan C."/>
        </authorList>
    </citation>
    <scope>NUCLEOTIDE SEQUENCE</scope>
</reference>
<dbReference type="Pfam" id="PF01094">
    <property type="entry name" value="ANF_receptor"/>
    <property type="match status" value="1"/>
</dbReference>
<dbReference type="Pfam" id="PF07699">
    <property type="entry name" value="Ephrin_rec_like"/>
    <property type="match status" value="1"/>
</dbReference>
<keyword evidence="7" id="KW-0325">Glycoprotein</keyword>
<comment type="caution">
    <text evidence="13">The sequence shown here is derived from an EMBL/GenBank/DDBJ whole genome shotgun (WGS) entry which is preliminary data.</text>
</comment>
<keyword evidence="14" id="KW-1185">Reference proteome</keyword>
<dbReference type="CDD" id="cd00185">
    <property type="entry name" value="TNFRSF"/>
    <property type="match status" value="1"/>
</dbReference>
<comment type="subcellular location">
    <subcellularLocation>
        <location evidence="1">Membrane</location>
        <topology evidence="1">Multi-pass membrane protein</topology>
    </subcellularLocation>
</comment>
<gene>
    <name evidence="13" type="primary">GABBR2</name>
    <name evidence="13" type="ORF">SPIL2461_LOCUS8944</name>
</gene>
<evidence type="ECO:0000259" key="12">
    <source>
        <dbReference type="Pfam" id="PF13675"/>
    </source>
</evidence>
<dbReference type="Pfam" id="PF13675">
    <property type="entry name" value="PilJ"/>
    <property type="match status" value="1"/>
</dbReference>
<evidence type="ECO:0000256" key="4">
    <source>
        <dbReference type="ARBA" id="ARBA00023040"/>
    </source>
</evidence>
<evidence type="ECO:0000313" key="13">
    <source>
        <dbReference type="EMBL" id="CAE7368835.1"/>
    </source>
</evidence>
<dbReference type="EMBL" id="CAJNIZ010015036">
    <property type="protein sequence ID" value="CAE7368835.1"/>
    <property type="molecule type" value="Genomic_DNA"/>
</dbReference>
<proteinExistence type="predicted"/>
<dbReference type="Proteomes" id="UP000649617">
    <property type="component" value="Unassembled WGS sequence"/>
</dbReference>
<protein>
    <submittedName>
        <fullName evidence="13">GABBR2 protein</fullName>
    </submittedName>
</protein>
<evidence type="ECO:0000256" key="3">
    <source>
        <dbReference type="ARBA" id="ARBA00022989"/>
    </source>
</evidence>
<evidence type="ECO:0000259" key="11">
    <source>
        <dbReference type="Pfam" id="PF07699"/>
    </source>
</evidence>
<keyword evidence="3 9" id="KW-1133">Transmembrane helix</keyword>
<dbReference type="SUPFAM" id="SSF57184">
    <property type="entry name" value="Growth factor receptor domain"/>
    <property type="match status" value="1"/>
</dbReference>
<dbReference type="InterPro" id="IPR009030">
    <property type="entry name" value="Growth_fac_rcpt_cys_sf"/>
</dbReference>
<evidence type="ECO:0000256" key="8">
    <source>
        <dbReference type="ARBA" id="ARBA00023224"/>
    </source>
</evidence>
<feature type="domain" description="NarX-like N-terminal" evidence="12">
    <location>
        <begin position="604"/>
        <end position="674"/>
    </location>
</feature>
<keyword evidence="8" id="KW-0807">Transducer</keyword>
<sequence>MTMVEPALALATQDIEDSNLLSGYRLNVMLADTKCTDRDATFATVASLSTGVEKHLVLGDSCSSACEAINDAAAFFNVLQVGPGCTSTSLSDFERYPYFTRMAPSYRFNILAVYEFMKLMNFQRVGIVHGFNSINILAKDAFLELVAADVAAGTFSWAVLHTSSISSAGNIPDAQNALAEIYRTDSRINFVALYADTGSMLLCQSYKRNMLSPDYVFIVASGWWNPGFISERAGQPDCPCTAQELHRAAYGMLALDRGPMLQTSDVHSLSGRRLADLHANYTAECNSFANGNGPCNHQWAGYFYDGLWLIAHILHKFLVDQGRSISDVRTQASRQVLYDMSLSADFMGLTGRVRQFNSVSPRTSPPSHGDREGIILFRQVVGTADNAFNELAYRTDAGIEFKNDIAWGPDATHRLSCSTGVCNLASGLVPKDRGDSCPDGSVFVVELGCDECPAGLYAQGGRQECAECAPGYFAAQPGTATCTRCPPGKKAPFPRSTECQDCPAGQYMDAQGASECKKCPVGRYSDRVGQQQCTMCPAGQTTNFEGAAELSMCNCDGFYYQQHCIKCAFGTRFQDGVCVKCVRTLVCENGVVVGNATSDAEWGATIDVAGRQRTLSQMMTNEFLMMALNIDTEKHKQAMLAAMDLFEKTLTDMLVGNSDLQIIPAPTDDVKSTIETSLRDKKDSMYALLRGNMDRAAEAAESVLTSLYIQNKELFDLSDEVVGLLVDAAQAAGAQLNGLLANTAGRQRSLIQKMLKNVLFIAKRIDVESNVGELRSNLDVFEASHTAILRGANWAGVPQLTSMCTIHQMKAVTYYYEEVRQLARNVFNAQSQEESINTALRVARNMSGYVDPLAVAMSKAVKLYVNDPGLCDPLATITDSEWSKMIDGLSDQRITSQLIARLYMQIANAVMVEQSKVDLAVEVTSNTQKLTDLLEGSEATGMPAPPTQEMVDGFVAVAKEWSMMSAVFNEAISLDVIPPVDVARIAVLTQTYQSEMYQLLTEVEQAALEAGSQRPLLLLDVTSKQMVRLQEIPRDAALIAYGYEASATWGRLNYSAKEFHTSHIELMLGLPAHDGAAGLESMSLKRVTNICLIRSMRKVEDEFTELELAAYRVAGGQSEAFPDMDRFATAASGDMRLAAQQLETYYDGKNLTCNDVSLTSADWERLMEEAHGLCSLVYKVVGEFVLQDQGEILPDILQATVKEVQDSFNSLMLGRSTPHLVSQPTQALYQEIRSLDILVHDFLDAIAAQNPSGLSGLAGSVCRATDELGKKYLMGGLAADPNWPGQRVQVLFKQMERVNEVFSSMVRNEASAMWAAINQFEASHANLLSGGSGLTEILPERQDMKSSWDSINMAWPDYKEAVTTGQSTGQISMTMGNMQTHLRAAVPVFSAPDVFATPTSPWIFVATYGTMALILLCCSALGCYMYRSANRGKGGSDPLASQA</sequence>
<keyword evidence="5 9" id="KW-0472">Membrane</keyword>
<evidence type="ECO:0000256" key="9">
    <source>
        <dbReference type="SAM" id="Phobius"/>
    </source>
</evidence>
<dbReference type="Gene3D" id="2.10.50.10">
    <property type="entry name" value="Tumor Necrosis Factor Receptor, subunit A, domain 2"/>
    <property type="match status" value="2"/>
</dbReference>
<dbReference type="GO" id="GO:0004965">
    <property type="term" value="F:G protein-coupled GABA receptor activity"/>
    <property type="evidence" value="ECO:0007669"/>
    <property type="project" value="InterPro"/>
</dbReference>
<dbReference type="PANTHER" id="PTHR10519:SF20">
    <property type="entry name" value="G-PROTEIN COUPLED RECEPTOR 156-RELATED"/>
    <property type="match status" value="1"/>
</dbReference>
<feature type="transmembrane region" description="Helical" evidence="9">
    <location>
        <begin position="1402"/>
        <end position="1426"/>
    </location>
</feature>
<keyword evidence="6" id="KW-0675">Receptor</keyword>
<dbReference type="InterPro" id="IPR029095">
    <property type="entry name" value="NarX-like_N"/>
</dbReference>
<dbReference type="InterPro" id="IPR011641">
    <property type="entry name" value="Tyr-kin_ephrin_A/B_rcpt-like"/>
</dbReference>
<dbReference type="GO" id="GO:0007214">
    <property type="term" value="P:gamma-aminobutyric acid signaling pathway"/>
    <property type="evidence" value="ECO:0007669"/>
    <property type="project" value="TreeGrafter"/>
</dbReference>
<accession>A0A812Q8W5</accession>